<accession>A0A7S3Q0U6</accession>
<dbReference type="InterPro" id="IPR016025">
    <property type="entry name" value="Clathrin_H-chain_N"/>
</dbReference>
<feature type="compositionally biased region" description="Polar residues" evidence="1">
    <location>
        <begin position="55"/>
        <end position="64"/>
    </location>
</feature>
<feature type="region of interest" description="Disordered" evidence="1">
    <location>
        <begin position="168"/>
        <end position="240"/>
    </location>
</feature>
<name>A0A7S3Q0U6_9STRA</name>
<feature type="compositionally biased region" description="Basic and acidic residues" evidence="1">
    <location>
        <begin position="223"/>
        <end position="240"/>
    </location>
</feature>
<dbReference type="EMBL" id="HBIO01009074">
    <property type="protein sequence ID" value="CAE0462114.1"/>
    <property type="molecule type" value="Transcribed_RNA"/>
</dbReference>
<sequence>MNPSSELQAIMQKRLARCEQGQLLKNENEVDVINSQSSKGQAVKDNTARFNLRFSSAPSSNTKVGNKHTGPSSSFISQRSSRIATKIPDSMHMETEIRNSFETFNSGMHSANENHSNEVDDETPSVMLASNEDERKVSVNQSLTSTQILNSSIVLPSDKFEAIRNKFLRRNNPASPPPPPRVANGNKTSPPPPPPLPPTLSIQSSEFLPQIDNEINGNSSRKTPSEQIHESSDKKEMIIEDNVTKKEMIERRETDSIGSLQGMKPTLFDERDSAFFVTDRSPFESVSQEKVIALVSALSFENDLEADGENSIASSHTNDPSPKFPSLFDDEATLDNLSFSNINSVKKSHQSKGDFGFDVPEEVENGKVANWNWNKDPFSKSDNLNANYSIEDETIPDKYIPPPSFGFIASANSSDCNENKNESDDDSIFEGDDDSVQERIKLNHHQVSADFSGFGETLVCQNPLSRNIILCRRRCEKWCIDEVNISNRADEIGSLRTITSMDISFSDVQRALSTSTNQDFNGAITCGIESILSIAAGVFFQGGNPKVQVVAIVRLLSIGMKETLDVTVSWLWGCSRGSSSLHRLTTVPSSSYNTSSLCCANDVFFISGRTHDKPVIYMSIPQSFGSWFENVIAVDARIHNVVHMRTNYQAHLLAVSLDNGSMSVWSYDCADFTSQSNNLAASPKKRMKKICILSVDKFPRNVMEGSQDKGESFATSIDDENIAMDTDCCHLTWLPSEQSVFLLAASFKTGVAIYNITLPTKGSTIHNHSTPSISELSTDSDPYEKSKTASDIPIISPFAGNAMARKGCLQSRVEWVDCDANRIPIVATAFFYETEIMVYFGSLDLPSYGHESIESFLVLSTLSEATFHRTEQTTSPKIYGTMKSLIAVDATSISMFYPSIQIGEHLPLTNIFHHSFSLPVASKALGLMSDGSPLKDHNDVLHIYSTLNFFRKDKSGLVPPTSALGIPYYRFWLCRSRAGDRPDLASKDRYKQTDFPTAGSITDIICDLTCSNAASSSSLAPIRIERDSSSCLILFSSRDTTKEHGDLAICGNDAIAFAALEINEGKNTINTFALHPARDAVYVHNSKGSEHKIIVLEQDGKWLQQCSLANIEKDLLNQTNRSRIFNEGSVNDVRLRVRRLLIFEDAIVFLAYRKTDGNACLFLSRKMNFEANSHSLISKKLQKIWLEQGEEILSMIALPRSSSAVNMAVGTTNRVIIISVGFTLQIISEVRSKLTCPTLSPIGSFCVAFVEDCMQSGTCMLRYLSCLRSKESALICSLPRYMGYQVPYLLLGLRPDRILYVPHQSIWNNAGGGEQYLSLQRPATKPFLSLEPLVANALSQEKIKTNKSSQQLLLTILKKFGPKLNPNPHNESEGLGTAGAGTTRRVHEMIGPKLSAFLETQDKNPKISPWVGGLPSASKTFTRLHNSDKNRYSKTSGSSLLMHILKNKNKGSAMTNSSIDTNWNDNIDNRIHVWCRGPFNNSEEILLLDNFNEWVGRCRPAIVGKAGAEAAAESGERTLQDILAAAKKSEESFSSGEESKDDVENQSHQGWVDNVGEGRTDDENLSLYLRFSEGENGRWTDDGFKDITVYGNKVILMNENLFTVAKTSSNVDEGEHGKVRPLYDLVFQRDTLAHEQAGVAIKVPRGSSLDVGMFHSSAHDSRQRATLEFWYFLPNISSEIILARRSICEEEDEDVVAGVSETSAMLWELVVLTSGHLELRTNDGSTINSISTKLKSEETPIPCEDKNTDPGMVSLPRDDGYGGWNHVSLLFSCRNLDTPEQCNISLLMKGKLITSSIVSFQMPRLNTDENACAVQNTVLLFGLGGLGGLRFTEIRLWSCLRSNDDIKMMMHEYLDIAKTKKKFKVAIRKKTSLAGKSFILKPPSSGETNAFLDRPRLTSSASRNLDADLAISRYPEITSFANFSSSSPSAVDNNKDEILQSPAVKMNNVGIDSAVDETIKALASSINSDSSILVSPEGYTTSMHESPLISEEIRKSAAAALVRGPPAARHFGGNRGGGAEVQDKRSNACNICICGSEKTVIFSPDKSRQYPIIASGAIISDSINGTEYLCCFLAKDKRIVVFDLQSKIVVVELQMTTKLNFWRYLSPSAHGGTLVFMLITPAGGFHWMPLDSSPRPRQIWKRGKELQGKKIVSYEEGGSNGLPGSGCRTTIALTLTSSATSGDPVEAWCIAINSGGGSEQLCLSTGVLGAALFNPYSSIAEEFDPMVITITEDKADENSVNIDVSGLLKNPISGCLEKGERIAGASFLRKSKTTLPQPTMAMGIAPSAFVLCCEQFVAVILRNEGSLIVYKFDDNKSSTNFNVIQQKKLDRYVVDASIRLREDDTCRGIDIIALLCDRENLKDGRIVTVSISDNYSS</sequence>
<evidence type="ECO:0000256" key="1">
    <source>
        <dbReference type="SAM" id="MobiDB-lite"/>
    </source>
</evidence>
<feature type="region of interest" description="Disordered" evidence="1">
    <location>
        <begin position="1530"/>
        <end position="1556"/>
    </location>
</feature>
<reference evidence="2" key="1">
    <citation type="submission" date="2021-01" db="EMBL/GenBank/DDBJ databases">
        <authorList>
            <person name="Corre E."/>
            <person name="Pelletier E."/>
            <person name="Niang G."/>
            <person name="Scheremetjew M."/>
            <person name="Finn R."/>
            <person name="Kale V."/>
            <person name="Holt S."/>
            <person name="Cochrane G."/>
            <person name="Meng A."/>
            <person name="Brown T."/>
            <person name="Cohen L."/>
        </authorList>
    </citation>
    <scope>NUCLEOTIDE SEQUENCE</scope>
    <source>
        <strain evidence="2">MM31A-1</strain>
    </source>
</reference>
<protein>
    <submittedName>
        <fullName evidence="2">Uncharacterized protein</fullName>
    </submittedName>
</protein>
<organism evidence="2">
    <name type="scientific">Chaetoceros debilis</name>
    <dbReference type="NCBI Taxonomy" id="122233"/>
    <lineage>
        <taxon>Eukaryota</taxon>
        <taxon>Sar</taxon>
        <taxon>Stramenopiles</taxon>
        <taxon>Ochrophyta</taxon>
        <taxon>Bacillariophyta</taxon>
        <taxon>Coscinodiscophyceae</taxon>
        <taxon>Chaetocerotophycidae</taxon>
        <taxon>Chaetocerotales</taxon>
        <taxon>Chaetocerotaceae</taxon>
        <taxon>Chaetoceros</taxon>
    </lineage>
</organism>
<dbReference type="GO" id="GO:0005198">
    <property type="term" value="F:structural molecule activity"/>
    <property type="evidence" value="ECO:0007669"/>
    <property type="project" value="InterPro"/>
</dbReference>
<feature type="compositionally biased region" description="Pro residues" evidence="1">
    <location>
        <begin position="189"/>
        <end position="198"/>
    </location>
</feature>
<dbReference type="GO" id="GO:0006886">
    <property type="term" value="P:intracellular protein transport"/>
    <property type="evidence" value="ECO:0007669"/>
    <property type="project" value="InterPro"/>
</dbReference>
<feature type="region of interest" description="Disordered" evidence="1">
    <location>
        <begin position="55"/>
        <end position="79"/>
    </location>
</feature>
<gene>
    <name evidence="2" type="ORF">CDEB00056_LOCUS6955</name>
</gene>
<dbReference type="GO" id="GO:0030132">
    <property type="term" value="C:clathrin coat of coated pit"/>
    <property type="evidence" value="ECO:0007669"/>
    <property type="project" value="InterPro"/>
</dbReference>
<dbReference type="GO" id="GO:0016192">
    <property type="term" value="P:vesicle-mediated transport"/>
    <property type="evidence" value="ECO:0007669"/>
    <property type="project" value="InterPro"/>
</dbReference>
<proteinExistence type="predicted"/>
<dbReference type="GO" id="GO:0030130">
    <property type="term" value="C:clathrin coat of trans-Golgi network vesicle"/>
    <property type="evidence" value="ECO:0007669"/>
    <property type="project" value="InterPro"/>
</dbReference>
<feature type="compositionally biased region" description="Polar residues" evidence="1">
    <location>
        <begin position="202"/>
        <end position="222"/>
    </location>
</feature>
<evidence type="ECO:0000313" key="2">
    <source>
        <dbReference type="EMBL" id="CAE0462114.1"/>
    </source>
</evidence>
<dbReference type="SUPFAM" id="SSF50989">
    <property type="entry name" value="Clathrin heavy-chain terminal domain"/>
    <property type="match status" value="1"/>
</dbReference>